<evidence type="ECO:0008006" key="4">
    <source>
        <dbReference type="Google" id="ProtNLM"/>
    </source>
</evidence>
<evidence type="ECO:0000256" key="1">
    <source>
        <dbReference type="SAM" id="Phobius"/>
    </source>
</evidence>
<dbReference type="Pfam" id="PF04964">
    <property type="entry name" value="Flp_Fap"/>
    <property type="match status" value="1"/>
</dbReference>
<sequence length="58" mass="6286">MRQIFQVLARSKRGATAIEYGLIAALIAVACMTAITSVADNTIGMWGYVKTNIVPKEE</sequence>
<reference evidence="3" key="1">
    <citation type="journal article" date="2019" name="Int. J. Syst. Evol. Microbiol.">
        <title>The Global Catalogue of Microorganisms (GCM) 10K type strain sequencing project: providing services to taxonomists for standard genome sequencing and annotation.</title>
        <authorList>
            <consortium name="The Broad Institute Genomics Platform"/>
            <consortium name="The Broad Institute Genome Sequencing Center for Infectious Disease"/>
            <person name="Wu L."/>
            <person name="Ma J."/>
        </authorList>
    </citation>
    <scope>NUCLEOTIDE SEQUENCE [LARGE SCALE GENOMIC DNA]</scope>
    <source>
        <strain evidence="3">CGMCC 1.12851</strain>
    </source>
</reference>
<proteinExistence type="predicted"/>
<dbReference type="EMBL" id="BMGD01000004">
    <property type="protein sequence ID" value="GGB69214.1"/>
    <property type="molecule type" value="Genomic_DNA"/>
</dbReference>
<accession>A0ABQ1JIH2</accession>
<comment type="caution">
    <text evidence="2">The sequence shown here is derived from an EMBL/GenBank/DDBJ whole genome shotgun (WGS) entry which is preliminary data.</text>
</comment>
<keyword evidence="3" id="KW-1185">Reference proteome</keyword>
<protein>
    <recommendedName>
        <fullName evidence="4">Flp family type IVb pilin</fullName>
    </recommendedName>
</protein>
<dbReference type="RefSeq" id="WP_188514815.1">
    <property type="nucleotide sequence ID" value="NZ_BMGD01000004.1"/>
</dbReference>
<keyword evidence="1" id="KW-0812">Transmembrane</keyword>
<dbReference type="InterPro" id="IPR007047">
    <property type="entry name" value="Flp_Fap"/>
</dbReference>
<dbReference type="Proteomes" id="UP000614261">
    <property type="component" value="Unassembled WGS sequence"/>
</dbReference>
<gene>
    <name evidence="2" type="ORF">GCM10010833_25530</name>
</gene>
<evidence type="ECO:0000313" key="3">
    <source>
        <dbReference type="Proteomes" id="UP000614261"/>
    </source>
</evidence>
<organism evidence="2 3">
    <name type="scientific">Blastomonas aquatica</name>
    <dbReference type="NCBI Taxonomy" id="1510276"/>
    <lineage>
        <taxon>Bacteria</taxon>
        <taxon>Pseudomonadati</taxon>
        <taxon>Pseudomonadota</taxon>
        <taxon>Alphaproteobacteria</taxon>
        <taxon>Sphingomonadales</taxon>
        <taxon>Sphingomonadaceae</taxon>
        <taxon>Blastomonas</taxon>
    </lineage>
</organism>
<name>A0ABQ1JIH2_9SPHN</name>
<feature type="transmembrane region" description="Helical" evidence="1">
    <location>
        <begin position="20"/>
        <end position="39"/>
    </location>
</feature>
<keyword evidence="1" id="KW-1133">Transmembrane helix</keyword>
<evidence type="ECO:0000313" key="2">
    <source>
        <dbReference type="EMBL" id="GGB69214.1"/>
    </source>
</evidence>
<dbReference type="PROSITE" id="PS51257">
    <property type="entry name" value="PROKAR_LIPOPROTEIN"/>
    <property type="match status" value="1"/>
</dbReference>
<keyword evidence="1" id="KW-0472">Membrane</keyword>